<keyword evidence="13" id="KW-1185">Reference proteome</keyword>
<keyword evidence="11" id="KW-0812">Transmembrane</keyword>
<dbReference type="FunFam" id="1.10.630.10:FF:000012">
    <property type="entry name" value="Cytochrome P450 family protein"/>
    <property type="match status" value="1"/>
</dbReference>
<keyword evidence="5 9" id="KW-0479">Metal-binding</keyword>
<dbReference type="PROSITE" id="PS00086">
    <property type="entry name" value="CYTOCHROME_P450"/>
    <property type="match status" value="1"/>
</dbReference>
<evidence type="ECO:0000256" key="7">
    <source>
        <dbReference type="ARBA" id="ARBA00023004"/>
    </source>
</evidence>
<dbReference type="InterPro" id="IPR017972">
    <property type="entry name" value="Cyt_P450_CS"/>
</dbReference>
<dbReference type="PRINTS" id="PR00463">
    <property type="entry name" value="EP450I"/>
</dbReference>
<protein>
    <submittedName>
        <fullName evidence="12">Cytochrome p450 77a2</fullName>
    </submittedName>
</protein>
<keyword evidence="11" id="KW-1133">Transmembrane helix</keyword>
<evidence type="ECO:0000256" key="9">
    <source>
        <dbReference type="PIRSR" id="PIRSR602401-1"/>
    </source>
</evidence>
<evidence type="ECO:0000256" key="1">
    <source>
        <dbReference type="ARBA" id="ARBA00001971"/>
    </source>
</evidence>
<dbReference type="InterPro" id="IPR002401">
    <property type="entry name" value="Cyt_P450_E_grp-I"/>
</dbReference>
<dbReference type="PANTHER" id="PTHR47944:SF19">
    <property type="entry name" value="CYTOCHROME P450 77A4"/>
    <property type="match status" value="1"/>
</dbReference>
<dbReference type="GO" id="GO:0005506">
    <property type="term" value="F:iron ion binding"/>
    <property type="evidence" value="ECO:0007669"/>
    <property type="project" value="InterPro"/>
</dbReference>
<reference evidence="12" key="1">
    <citation type="submission" date="2020-07" db="EMBL/GenBank/DDBJ databases">
        <title>Ethylene signaling mediates host invasion by parasitic plants.</title>
        <authorList>
            <person name="Yoshida S."/>
        </authorList>
    </citation>
    <scope>NUCLEOTIDE SEQUENCE</scope>
    <source>
        <strain evidence="12">Okayama</strain>
    </source>
</reference>
<evidence type="ECO:0000256" key="5">
    <source>
        <dbReference type="ARBA" id="ARBA00022723"/>
    </source>
</evidence>
<proteinExistence type="inferred from homology"/>
<evidence type="ECO:0000256" key="4">
    <source>
        <dbReference type="ARBA" id="ARBA00022617"/>
    </source>
</evidence>
<comment type="similarity">
    <text evidence="3 10">Belongs to the cytochrome P450 family.</text>
</comment>
<dbReference type="GO" id="GO:0020037">
    <property type="term" value="F:heme binding"/>
    <property type="evidence" value="ECO:0007669"/>
    <property type="project" value="InterPro"/>
</dbReference>
<dbReference type="PRINTS" id="PR00385">
    <property type="entry name" value="P450"/>
</dbReference>
<dbReference type="AlphaFoldDB" id="A0A830CUA1"/>
<dbReference type="Pfam" id="PF00067">
    <property type="entry name" value="p450"/>
    <property type="match status" value="1"/>
</dbReference>
<dbReference type="PANTHER" id="PTHR47944">
    <property type="entry name" value="CYTOCHROME P450 98A9"/>
    <property type="match status" value="1"/>
</dbReference>
<dbReference type="EMBL" id="BMAC01000760">
    <property type="protein sequence ID" value="GFQ02620.1"/>
    <property type="molecule type" value="Genomic_DNA"/>
</dbReference>
<keyword evidence="4 9" id="KW-0349">Heme</keyword>
<dbReference type="CDD" id="cd11075">
    <property type="entry name" value="CYP77_89"/>
    <property type="match status" value="1"/>
</dbReference>
<dbReference type="SUPFAM" id="SSF48264">
    <property type="entry name" value="Cytochrome P450"/>
    <property type="match status" value="1"/>
</dbReference>
<accession>A0A830CUA1</accession>
<feature type="binding site" description="axial binding residue" evidence="9">
    <location>
        <position position="462"/>
    </location>
    <ligand>
        <name>heme</name>
        <dbReference type="ChEBI" id="CHEBI:30413"/>
    </ligand>
    <ligandPart>
        <name>Fe</name>
        <dbReference type="ChEBI" id="CHEBI:18248"/>
    </ligandPart>
</feature>
<comment type="subcellular location">
    <subcellularLocation>
        <location evidence="2">Membrane</location>
        <topology evidence="2">Single-pass membrane protein</topology>
    </subcellularLocation>
</comment>
<organism evidence="12 13">
    <name type="scientific">Phtheirospermum japonicum</name>
    <dbReference type="NCBI Taxonomy" id="374723"/>
    <lineage>
        <taxon>Eukaryota</taxon>
        <taxon>Viridiplantae</taxon>
        <taxon>Streptophyta</taxon>
        <taxon>Embryophyta</taxon>
        <taxon>Tracheophyta</taxon>
        <taxon>Spermatophyta</taxon>
        <taxon>Magnoliopsida</taxon>
        <taxon>eudicotyledons</taxon>
        <taxon>Gunneridae</taxon>
        <taxon>Pentapetalae</taxon>
        <taxon>asterids</taxon>
        <taxon>lamiids</taxon>
        <taxon>Lamiales</taxon>
        <taxon>Orobanchaceae</taxon>
        <taxon>Orobanchaceae incertae sedis</taxon>
        <taxon>Phtheirospermum</taxon>
    </lineage>
</organism>
<comment type="caution">
    <text evidence="12">The sequence shown here is derived from an EMBL/GenBank/DDBJ whole genome shotgun (WGS) entry which is preliminary data.</text>
</comment>
<keyword evidence="6 10" id="KW-0560">Oxidoreductase</keyword>
<comment type="cofactor">
    <cofactor evidence="1 9">
        <name>heme</name>
        <dbReference type="ChEBI" id="CHEBI:30413"/>
    </cofactor>
</comment>
<keyword evidence="11" id="KW-0472">Membrane</keyword>
<evidence type="ECO:0000256" key="8">
    <source>
        <dbReference type="ARBA" id="ARBA00023033"/>
    </source>
</evidence>
<sequence length="519" mass="58261">MDSHTSSSPLSPYYHLILTALPFLVSALIFLISRGKSSNTSNATKLNLPPGPPGHPVVGNLFQVARSGKQFFEYVRELIPIYGPILTLRMGTQTMIIVSSADLAHEALVEKGPVFATRPKENPTRTIFSANKFTVNAAVYGPVWRSLRRNMVQNMLSTARVKEFRRIREAAMDTFIHRLRAEADANGGAVWVLNNARFAVFCILLAMCFGLEMDDETIQSVDETMKQVLLVLKPRLDDYFPLLSIAFSKQRKRVQEVRKQQIETLVPLIEKRRNAIRNPGSDKTAASFSYLDTLFDLKIEGRKSSPTNPELVTLCSEFLNGGTDTTATAIEWAAGRMIENPEIQCRLYDEIRSTVGEKRVDEKDVENMPYLNAVVKELLRKHPPTYFLLTHSVTEPVKLGGYDIPPGTNVEFFSQGISDDPKVWSSPEKFDPDRFFKGREDADVTGTTGVKMMPFGAGRRICPGLGMGTVHISLMLARMVQEFEWSGYPDDNGKVDFSERLIFTVVMKNNLRAKIKPRA</sequence>
<dbReference type="Gene3D" id="1.10.630.10">
    <property type="entry name" value="Cytochrome P450"/>
    <property type="match status" value="1"/>
</dbReference>
<dbReference type="InterPro" id="IPR036396">
    <property type="entry name" value="Cyt_P450_sf"/>
</dbReference>
<gene>
    <name evidence="12" type="ORF">PHJA_002406000</name>
</gene>
<dbReference type="Proteomes" id="UP000653305">
    <property type="component" value="Unassembled WGS sequence"/>
</dbReference>
<name>A0A830CUA1_9LAMI</name>
<keyword evidence="8 10" id="KW-0503">Monooxygenase</keyword>
<dbReference type="GO" id="GO:0004497">
    <property type="term" value="F:monooxygenase activity"/>
    <property type="evidence" value="ECO:0007669"/>
    <property type="project" value="UniProtKB-KW"/>
</dbReference>
<evidence type="ECO:0000256" key="10">
    <source>
        <dbReference type="RuleBase" id="RU000461"/>
    </source>
</evidence>
<dbReference type="InterPro" id="IPR001128">
    <property type="entry name" value="Cyt_P450"/>
</dbReference>
<evidence type="ECO:0000256" key="6">
    <source>
        <dbReference type="ARBA" id="ARBA00023002"/>
    </source>
</evidence>
<dbReference type="GO" id="GO:0016020">
    <property type="term" value="C:membrane"/>
    <property type="evidence" value="ECO:0007669"/>
    <property type="project" value="UniProtKB-SubCell"/>
</dbReference>
<evidence type="ECO:0000313" key="12">
    <source>
        <dbReference type="EMBL" id="GFQ02620.1"/>
    </source>
</evidence>
<keyword evidence="7 9" id="KW-0408">Iron</keyword>
<feature type="transmembrane region" description="Helical" evidence="11">
    <location>
        <begin position="12"/>
        <end position="32"/>
    </location>
</feature>
<dbReference type="OrthoDB" id="1470350at2759"/>
<evidence type="ECO:0000313" key="13">
    <source>
        <dbReference type="Proteomes" id="UP000653305"/>
    </source>
</evidence>
<evidence type="ECO:0000256" key="3">
    <source>
        <dbReference type="ARBA" id="ARBA00010617"/>
    </source>
</evidence>
<evidence type="ECO:0000256" key="11">
    <source>
        <dbReference type="SAM" id="Phobius"/>
    </source>
</evidence>
<evidence type="ECO:0000256" key="2">
    <source>
        <dbReference type="ARBA" id="ARBA00004167"/>
    </source>
</evidence>
<dbReference type="GO" id="GO:0016705">
    <property type="term" value="F:oxidoreductase activity, acting on paired donors, with incorporation or reduction of molecular oxygen"/>
    <property type="evidence" value="ECO:0007669"/>
    <property type="project" value="InterPro"/>
</dbReference>